<feature type="transmembrane region" description="Helical" evidence="1">
    <location>
        <begin position="34"/>
        <end position="54"/>
    </location>
</feature>
<reference evidence="3" key="1">
    <citation type="submission" date="2011-04" db="EMBL/GenBank/DDBJ databases">
        <title>The complete genome of Treponema brennaborense DSM 12168.</title>
        <authorList>
            <person name="Lucas S."/>
            <person name="Han J."/>
            <person name="Lapidus A."/>
            <person name="Bruce D."/>
            <person name="Goodwin L."/>
            <person name="Pitluck S."/>
            <person name="Peters L."/>
            <person name="Kyrpides N."/>
            <person name="Mavromatis K."/>
            <person name="Ivanova N."/>
            <person name="Mikhailova N."/>
            <person name="Pagani I."/>
            <person name="Teshima H."/>
            <person name="Detter J.C."/>
            <person name="Tapia R."/>
            <person name="Han C."/>
            <person name="Land M."/>
            <person name="Hauser L."/>
            <person name="Markowitz V."/>
            <person name="Cheng J.-F."/>
            <person name="Hugenholtz P."/>
            <person name="Woyke T."/>
            <person name="Wu D."/>
            <person name="Gronow S."/>
            <person name="Wellnitz S."/>
            <person name="Brambilla E."/>
            <person name="Klenk H.-P."/>
            <person name="Eisen J.A."/>
        </authorList>
    </citation>
    <scope>NUCLEOTIDE SEQUENCE [LARGE SCALE GENOMIC DNA]</scope>
    <source>
        <strain evidence="3">DSM 12168 / CIP 105900 / DD5/3</strain>
    </source>
</reference>
<proteinExistence type="predicted"/>
<keyword evidence="3" id="KW-1185">Reference proteome</keyword>
<dbReference type="KEGG" id="tbe:Trebr_1573"/>
<dbReference type="STRING" id="906968.Trebr_1573"/>
<dbReference type="AlphaFoldDB" id="F4LPD4"/>
<keyword evidence="1" id="KW-1133">Transmembrane helix</keyword>
<dbReference type="RefSeq" id="WP_013758701.1">
    <property type="nucleotide sequence ID" value="NC_015500.1"/>
</dbReference>
<protein>
    <recommendedName>
        <fullName evidence="4">PQ loop repeat-containing protein</fullName>
    </recommendedName>
</protein>
<dbReference type="eggNOG" id="ENOG5032Y8D">
    <property type="taxonomic scope" value="Bacteria"/>
</dbReference>
<evidence type="ECO:0008006" key="4">
    <source>
        <dbReference type="Google" id="ProtNLM"/>
    </source>
</evidence>
<name>F4LPD4_TREBD</name>
<dbReference type="Proteomes" id="UP000006546">
    <property type="component" value="Chromosome"/>
</dbReference>
<gene>
    <name evidence="2" type="ordered locus">Trebr_1573</name>
</gene>
<evidence type="ECO:0000256" key="1">
    <source>
        <dbReference type="SAM" id="Phobius"/>
    </source>
</evidence>
<feature type="transmembrane region" description="Helical" evidence="1">
    <location>
        <begin position="6"/>
        <end position="22"/>
    </location>
</feature>
<evidence type="ECO:0000313" key="3">
    <source>
        <dbReference type="Proteomes" id="UP000006546"/>
    </source>
</evidence>
<keyword evidence="1" id="KW-0472">Membrane</keyword>
<dbReference type="HOGENOM" id="CLU_155276_0_0_12"/>
<sequence>MSQLLETLMLVCFGFSWPMSVYKNIKAGTAKSMSLPFILLIVGGYIAGISAKLISHNYSYVLIVYVLNLAIVSTNIVVYFINLKRDKEAELTTVIVEEEVQVCAMQAAN</sequence>
<dbReference type="Gene3D" id="1.20.1280.290">
    <property type="match status" value="1"/>
</dbReference>
<dbReference type="OrthoDB" id="5827at2"/>
<accession>F4LPD4</accession>
<dbReference type="EMBL" id="CP002696">
    <property type="protein sequence ID" value="AEE16996.1"/>
    <property type="molecule type" value="Genomic_DNA"/>
</dbReference>
<evidence type="ECO:0000313" key="2">
    <source>
        <dbReference type="EMBL" id="AEE16996.1"/>
    </source>
</evidence>
<feature type="transmembrane region" description="Helical" evidence="1">
    <location>
        <begin position="60"/>
        <end position="81"/>
    </location>
</feature>
<organism evidence="2 3">
    <name type="scientific">Treponema brennaborense (strain DSM 12168 / CIP 105900 / DD5/3)</name>
    <dbReference type="NCBI Taxonomy" id="906968"/>
    <lineage>
        <taxon>Bacteria</taxon>
        <taxon>Pseudomonadati</taxon>
        <taxon>Spirochaetota</taxon>
        <taxon>Spirochaetia</taxon>
        <taxon>Spirochaetales</taxon>
        <taxon>Treponemataceae</taxon>
        <taxon>Treponema</taxon>
    </lineage>
</organism>
<keyword evidence="1" id="KW-0812">Transmembrane</keyword>